<gene>
    <name evidence="8" type="ORF">ACFS6H_19610</name>
</gene>
<name>A0ABW6ACZ0_9BACT</name>
<reference evidence="9" key="1">
    <citation type="journal article" date="2019" name="Int. J. Syst. Evol. Microbiol.">
        <title>The Global Catalogue of Microorganisms (GCM) 10K type strain sequencing project: providing services to taxonomists for standard genome sequencing and annotation.</title>
        <authorList>
            <consortium name="The Broad Institute Genomics Platform"/>
            <consortium name="The Broad Institute Genome Sequencing Center for Infectious Disease"/>
            <person name="Wu L."/>
            <person name="Ma J."/>
        </authorList>
    </citation>
    <scope>NUCLEOTIDE SEQUENCE [LARGE SCALE GENOMIC DNA]</scope>
    <source>
        <strain evidence="9">KCTC 23299</strain>
    </source>
</reference>
<evidence type="ECO:0000313" key="9">
    <source>
        <dbReference type="Proteomes" id="UP001597511"/>
    </source>
</evidence>
<feature type="domain" description="Response regulatory" evidence="6">
    <location>
        <begin position="4"/>
        <end position="115"/>
    </location>
</feature>
<dbReference type="Gene3D" id="2.40.50.1020">
    <property type="entry name" value="LytTr DNA-binding domain"/>
    <property type="match status" value="1"/>
</dbReference>
<dbReference type="PROSITE" id="PS50930">
    <property type="entry name" value="HTH_LYTTR"/>
    <property type="match status" value="1"/>
</dbReference>
<dbReference type="PANTHER" id="PTHR37299">
    <property type="entry name" value="TRANSCRIPTIONAL REGULATOR-RELATED"/>
    <property type="match status" value="1"/>
</dbReference>
<proteinExistence type="predicted"/>
<evidence type="ECO:0000256" key="2">
    <source>
        <dbReference type="ARBA" id="ARBA00023012"/>
    </source>
</evidence>
<dbReference type="InterPro" id="IPR011006">
    <property type="entry name" value="CheY-like_superfamily"/>
</dbReference>
<evidence type="ECO:0000256" key="3">
    <source>
        <dbReference type="ARBA" id="ARBA00023159"/>
    </source>
</evidence>
<comment type="caution">
    <text evidence="8">The sequence shown here is derived from an EMBL/GenBank/DDBJ whole genome shotgun (WGS) entry which is preliminary data.</text>
</comment>
<keyword evidence="3" id="KW-0010">Activator</keyword>
<feature type="modified residue" description="4-aspartylphosphate" evidence="5">
    <location>
        <position position="55"/>
    </location>
</feature>
<dbReference type="SMART" id="SM00448">
    <property type="entry name" value="REC"/>
    <property type="match status" value="1"/>
</dbReference>
<dbReference type="Pfam" id="PF04397">
    <property type="entry name" value="LytTR"/>
    <property type="match status" value="1"/>
</dbReference>
<dbReference type="InterPro" id="IPR001789">
    <property type="entry name" value="Sig_transdc_resp-reg_receiver"/>
</dbReference>
<dbReference type="RefSeq" id="WP_386103160.1">
    <property type="nucleotide sequence ID" value="NZ_JBHUOZ010000003.1"/>
</dbReference>
<evidence type="ECO:0000259" key="6">
    <source>
        <dbReference type="PROSITE" id="PS50110"/>
    </source>
</evidence>
<dbReference type="Pfam" id="PF00072">
    <property type="entry name" value="Response_reg"/>
    <property type="match status" value="1"/>
</dbReference>
<dbReference type="InterPro" id="IPR046947">
    <property type="entry name" value="LytR-like"/>
</dbReference>
<keyword evidence="1" id="KW-0963">Cytoplasm</keyword>
<evidence type="ECO:0000313" key="8">
    <source>
        <dbReference type="EMBL" id="MFD2921936.1"/>
    </source>
</evidence>
<dbReference type="SUPFAM" id="SSF52172">
    <property type="entry name" value="CheY-like"/>
    <property type="match status" value="1"/>
</dbReference>
<accession>A0ABW6ACZ0</accession>
<dbReference type="Proteomes" id="UP001597511">
    <property type="component" value="Unassembled WGS sequence"/>
</dbReference>
<organism evidence="8 9">
    <name type="scientific">Terrimonas rubra</name>
    <dbReference type="NCBI Taxonomy" id="1035890"/>
    <lineage>
        <taxon>Bacteria</taxon>
        <taxon>Pseudomonadati</taxon>
        <taxon>Bacteroidota</taxon>
        <taxon>Chitinophagia</taxon>
        <taxon>Chitinophagales</taxon>
        <taxon>Chitinophagaceae</taxon>
        <taxon>Terrimonas</taxon>
    </lineage>
</organism>
<keyword evidence="5" id="KW-0597">Phosphoprotein</keyword>
<evidence type="ECO:0000256" key="5">
    <source>
        <dbReference type="PROSITE-ProRule" id="PRU00169"/>
    </source>
</evidence>
<feature type="domain" description="HTH LytTR-type" evidence="7">
    <location>
        <begin position="138"/>
        <end position="237"/>
    </location>
</feature>
<evidence type="ECO:0000256" key="4">
    <source>
        <dbReference type="ARBA" id="ARBA00037164"/>
    </source>
</evidence>
<dbReference type="Gene3D" id="3.40.50.2300">
    <property type="match status" value="1"/>
</dbReference>
<keyword evidence="9" id="KW-1185">Reference proteome</keyword>
<dbReference type="PANTHER" id="PTHR37299:SF3">
    <property type="entry name" value="STAGE 0 SPORULATION PROTEIN A HOMOLOG"/>
    <property type="match status" value="1"/>
</dbReference>
<dbReference type="EMBL" id="JBHUOZ010000003">
    <property type="protein sequence ID" value="MFD2921936.1"/>
    <property type="molecule type" value="Genomic_DNA"/>
</dbReference>
<dbReference type="SMART" id="SM00850">
    <property type="entry name" value="LytTR"/>
    <property type="match status" value="1"/>
</dbReference>
<evidence type="ECO:0000256" key="1">
    <source>
        <dbReference type="ARBA" id="ARBA00022490"/>
    </source>
</evidence>
<sequence length="245" mass="27600">MTLSYIIADDDIIYRELMLQHLNTMPELVCLAVCDNAMEVRKKMQEQPADLLILDVEMPGLSGIDLVQSLAEQPMIIFISSHSSYAVDAFNVDAIDFLVKPSPLPRIMRAVNKALHLHELKKNTHPDEGFKPVDDNAFFIKDKGSFLKIVYSQVMYIESLGDFVDIHLEDGTKKIALVNMKSLEQQLPASLFLRISRNFMINKHKLTAVDSNNVVLGKIQLPVGKTYVNSVLQAVLGNNIIKRHI</sequence>
<evidence type="ECO:0000259" key="7">
    <source>
        <dbReference type="PROSITE" id="PS50930"/>
    </source>
</evidence>
<protein>
    <submittedName>
        <fullName evidence="8">LytR/AlgR family response regulator transcription factor</fullName>
    </submittedName>
</protein>
<dbReference type="PROSITE" id="PS50110">
    <property type="entry name" value="RESPONSE_REGULATORY"/>
    <property type="match status" value="1"/>
</dbReference>
<comment type="function">
    <text evidence="4">Required for high-level post-exponential phase expression of a series of secreted proteins.</text>
</comment>
<dbReference type="InterPro" id="IPR007492">
    <property type="entry name" value="LytTR_DNA-bd_dom"/>
</dbReference>
<keyword evidence="2" id="KW-0902">Two-component regulatory system</keyword>